<gene>
    <name evidence="5" type="ORF">GSOID_T00024454001</name>
</gene>
<dbReference type="EMBL" id="FN654506">
    <property type="protein sequence ID" value="CBY34430.1"/>
    <property type="molecule type" value="Genomic_DNA"/>
</dbReference>
<feature type="region of interest" description="Disordered" evidence="3">
    <location>
        <begin position="358"/>
        <end position="380"/>
    </location>
</feature>
<evidence type="ECO:0000256" key="2">
    <source>
        <dbReference type="PROSITE-ProRule" id="PRU00191"/>
    </source>
</evidence>
<organism evidence="5">
    <name type="scientific">Oikopleura dioica</name>
    <name type="common">Tunicate</name>
    <dbReference type="NCBI Taxonomy" id="34765"/>
    <lineage>
        <taxon>Eukaryota</taxon>
        <taxon>Metazoa</taxon>
        <taxon>Chordata</taxon>
        <taxon>Tunicata</taxon>
        <taxon>Appendicularia</taxon>
        <taxon>Copelata</taxon>
        <taxon>Oikopleuridae</taxon>
        <taxon>Oikopleura</taxon>
    </lineage>
</organism>
<accession>E4YG06</accession>
<evidence type="ECO:0000313" key="5">
    <source>
        <dbReference type="EMBL" id="CBY34430.1"/>
    </source>
</evidence>
<dbReference type="Gene3D" id="3.30.505.10">
    <property type="entry name" value="SH2 domain"/>
    <property type="match status" value="1"/>
</dbReference>
<keyword evidence="1 2" id="KW-0727">SH2 domain</keyword>
<name>E4YG06_OIKDI</name>
<dbReference type="PROSITE" id="PS50001">
    <property type="entry name" value="SH2"/>
    <property type="match status" value="1"/>
</dbReference>
<dbReference type="GO" id="GO:0046854">
    <property type="term" value="P:phosphatidylinositol phosphate biosynthetic process"/>
    <property type="evidence" value="ECO:0007669"/>
    <property type="project" value="TreeGrafter"/>
</dbReference>
<feature type="compositionally biased region" description="Polar residues" evidence="3">
    <location>
        <begin position="223"/>
        <end position="235"/>
    </location>
</feature>
<proteinExistence type="predicted"/>
<feature type="domain" description="SH2" evidence="4">
    <location>
        <begin position="80"/>
        <end position="181"/>
    </location>
</feature>
<protein>
    <recommendedName>
        <fullName evidence="4">SH2 domain-containing protein</fullName>
    </recommendedName>
</protein>
<evidence type="ECO:0000259" key="4">
    <source>
        <dbReference type="PROSITE" id="PS50001"/>
    </source>
</evidence>
<dbReference type="InterPro" id="IPR036860">
    <property type="entry name" value="SH2_dom_sf"/>
</dbReference>
<dbReference type="CDD" id="cd09923">
    <property type="entry name" value="SH2_SOCS_family"/>
    <property type="match status" value="1"/>
</dbReference>
<dbReference type="GO" id="GO:0046935">
    <property type="term" value="F:1-phosphatidylinositol-3-kinase regulator activity"/>
    <property type="evidence" value="ECO:0007669"/>
    <property type="project" value="TreeGrafter"/>
</dbReference>
<dbReference type="Proteomes" id="UP000011014">
    <property type="component" value="Unassembled WGS sequence"/>
</dbReference>
<feature type="compositionally biased region" description="Low complexity" evidence="3">
    <location>
        <begin position="44"/>
        <end position="57"/>
    </location>
</feature>
<reference evidence="5" key="1">
    <citation type="journal article" date="2010" name="Science">
        <title>Plasticity of animal genome architecture unmasked by rapid evolution of a pelagic tunicate.</title>
        <authorList>
            <person name="Denoeud F."/>
            <person name="Henriet S."/>
            <person name="Mungpakdee S."/>
            <person name="Aury J.M."/>
            <person name="Da Silva C."/>
            <person name="Brinkmann H."/>
            <person name="Mikhaleva J."/>
            <person name="Olsen L.C."/>
            <person name="Jubin C."/>
            <person name="Canestro C."/>
            <person name="Bouquet J.M."/>
            <person name="Danks G."/>
            <person name="Poulain J."/>
            <person name="Campsteijn C."/>
            <person name="Adamski M."/>
            <person name="Cross I."/>
            <person name="Yadetie F."/>
            <person name="Muffato M."/>
            <person name="Louis A."/>
            <person name="Butcher S."/>
            <person name="Tsagkogeorga G."/>
            <person name="Konrad A."/>
            <person name="Singh S."/>
            <person name="Jensen M.F."/>
            <person name="Cong E.H."/>
            <person name="Eikeseth-Otteraa H."/>
            <person name="Noel B."/>
            <person name="Anthouard V."/>
            <person name="Porcel B.M."/>
            <person name="Kachouri-Lafond R."/>
            <person name="Nishino A."/>
            <person name="Ugolini M."/>
            <person name="Chourrout P."/>
            <person name="Nishida H."/>
            <person name="Aasland R."/>
            <person name="Huzurbazar S."/>
            <person name="Westhof E."/>
            <person name="Delsuc F."/>
            <person name="Lehrach H."/>
            <person name="Reinhardt R."/>
            <person name="Weissenbach J."/>
            <person name="Roy S.W."/>
            <person name="Artiguenave F."/>
            <person name="Postlethwait J.H."/>
            <person name="Manak J.R."/>
            <person name="Thompson E.M."/>
            <person name="Jaillon O."/>
            <person name="Du Pasquier L."/>
            <person name="Boudinot P."/>
            <person name="Liberles D.A."/>
            <person name="Volff J.N."/>
            <person name="Philippe H."/>
            <person name="Lenhard B."/>
            <person name="Roest Crollius H."/>
            <person name="Wincker P."/>
            <person name="Chourrout D."/>
        </authorList>
    </citation>
    <scope>NUCLEOTIDE SEQUENCE [LARGE SCALE GENOMIC DNA]</scope>
</reference>
<dbReference type="PANTHER" id="PTHR10155:SF16">
    <property type="entry name" value="SUPPRESSOR OF CYTOKINE SIGNALING 2"/>
    <property type="match status" value="1"/>
</dbReference>
<dbReference type="SMART" id="SM00252">
    <property type="entry name" value="SH2"/>
    <property type="match status" value="1"/>
</dbReference>
<feature type="region of interest" description="Disordered" evidence="3">
    <location>
        <begin position="223"/>
        <end position="283"/>
    </location>
</feature>
<dbReference type="SUPFAM" id="SSF55550">
    <property type="entry name" value="SH2 domain"/>
    <property type="match status" value="1"/>
</dbReference>
<feature type="region of interest" description="Disordered" evidence="3">
    <location>
        <begin position="36"/>
        <end position="57"/>
    </location>
</feature>
<sequence length="421" mass="47994">MEQRHRPRHTSDALYYFLKFARTPRITFITNGYMSSRESSRRGSNAYSNSSLSSNGSSITATRDLWRLRQTMHCLEKCPFYHGSLNRNAAREKMRRCKPGCYLIRDSNDPQYLFTLQQTLHFVGPCATRIAFIQGLFRFQDSTGVENGARENRGFPCVVSLIEHYAAKYREMDVLALRYPVSKDDVIHEEAEEHLCFVESPNEDAAETPRRIHPELAASLAGSTQTCNSCTSHSGPTRLEYQDDNQNYAAERRERVNRRSNSDGALSTGFSDKTRRSTIHATDISTEMKPNELRQSLNGLKERIENEIEMNNQPNLEEIFPGIEPLISTSRRNSADRHFKKASLDPYFSCESMMQNTLPTQQQLQQSSRRSSRKSIQRSREELAEIDRDYNFSSSLGNVKIDLDDLGAILGGTSITVANDD</sequence>
<dbReference type="GO" id="GO:0005942">
    <property type="term" value="C:phosphatidylinositol 3-kinase complex"/>
    <property type="evidence" value="ECO:0007669"/>
    <property type="project" value="TreeGrafter"/>
</dbReference>
<evidence type="ECO:0000256" key="3">
    <source>
        <dbReference type="SAM" id="MobiDB-lite"/>
    </source>
</evidence>
<dbReference type="PANTHER" id="PTHR10155">
    <property type="entry name" value="PHOSPHATIDYLINOSITOL 3-KINASE REGULATORY SUBUNIT"/>
    <property type="match status" value="1"/>
</dbReference>
<dbReference type="InterPro" id="IPR000980">
    <property type="entry name" value="SH2"/>
</dbReference>
<evidence type="ECO:0000256" key="1">
    <source>
        <dbReference type="ARBA" id="ARBA00022999"/>
    </source>
</evidence>
<dbReference type="AlphaFoldDB" id="E4YG06"/>